<dbReference type="EMBL" id="VTRU01000003">
    <property type="protein sequence ID" value="TZF95117.1"/>
    <property type="molecule type" value="Genomic_DNA"/>
</dbReference>
<proteinExistence type="predicted"/>
<evidence type="ECO:0008006" key="3">
    <source>
        <dbReference type="Google" id="ProtNLM"/>
    </source>
</evidence>
<gene>
    <name evidence="1" type="ORF">FW781_14570</name>
</gene>
<keyword evidence="2" id="KW-1185">Reference proteome</keyword>
<dbReference type="RefSeq" id="WP_149388091.1">
    <property type="nucleotide sequence ID" value="NZ_VTRU01000003.1"/>
</dbReference>
<evidence type="ECO:0000313" key="1">
    <source>
        <dbReference type="EMBL" id="TZF95117.1"/>
    </source>
</evidence>
<accession>A0A5D8ZKA6</accession>
<evidence type="ECO:0000313" key="2">
    <source>
        <dbReference type="Proteomes" id="UP000323884"/>
    </source>
</evidence>
<dbReference type="Proteomes" id="UP000323884">
    <property type="component" value="Unassembled WGS sequence"/>
</dbReference>
<dbReference type="OrthoDB" id="1256414at2"/>
<name>A0A5D8ZKA6_9FLAO</name>
<organism evidence="1 2">
    <name type="scientific">Chryseobacterium panacisoli</name>
    <dbReference type="NCBI Taxonomy" id="1807141"/>
    <lineage>
        <taxon>Bacteria</taxon>
        <taxon>Pseudomonadati</taxon>
        <taxon>Bacteroidota</taxon>
        <taxon>Flavobacteriia</taxon>
        <taxon>Flavobacteriales</taxon>
        <taxon>Weeksellaceae</taxon>
        <taxon>Chryseobacterium group</taxon>
        <taxon>Chryseobacterium</taxon>
    </lineage>
</organism>
<sequence>MTRHSPYNYAFNNPIRFIDLDGMWPYPVTTRSFAPFESFGGWFWGDNRGFSTSQSVTSRLSHSYVMNTDNHTYTNYGATSSPFTHFLFGSATATDDRGTITNAVYNSNKDGSTTTSWTSTMAGHNPLVPGSPDIDVKTNFSLTENKNAGTLGVNVTQTGDGFPSVETMIGDTAGNQLMIGVSPAIGNPYTSLPGGGSKPMMSNNFTVTMDKNGVFTGVQKGDKTYSVGDWNKTMTSQPAVERVPILEPGSLEFEMVR</sequence>
<comment type="caution">
    <text evidence="1">The sequence shown here is derived from an EMBL/GenBank/DDBJ whole genome shotgun (WGS) entry which is preliminary data.</text>
</comment>
<protein>
    <recommendedName>
        <fullName evidence="3">RHS repeat-associated core domain-containing protein</fullName>
    </recommendedName>
</protein>
<reference evidence="1 2" key="1">
    <citation type="submission" date="2019-08" db="EMBL/GenBank/DDBJ databases">
        <title>Draft genome sequence of Chryseobacterium sp. Gsoil 183.</title>
        <authorList>
            <person name="Im W.-T."/>
        </authorList>
    </citation>
    <scope>NUCLEOTIDE SEQUENCE [LARGE SCALE GENOMIC DNA]</scope>
    <source>
        <strain evidence="1 2">Gsoil 183</strain>
    </source>
</reference>
<dbReference type="AlphaFoldDB" id="A0A5D8ZKA6"/>